<dbReference type="RefSeq" id="WP_158675113.1">
    <property type="nucleotide sequence ID" value="NZ_AP018437.1"/>
</dbReference>
<evidence type="ECO:0000259" key="6">
    <source>
        <dbReference type="Pfam" id="PF13886"/>
    </source>
</evidence>
<gene>
    <name evidence="7" type="ORF">DFR64_2194</name>
</gene>
<evidence type="ECO:0000256" key="3">
    <source>
        <dbReference type="ARBA" id="ARBA00022989"/>
    </source>
</evidence>
<feature type="transmembrane region" description="Helical" evidence="5">
    <location>
        <begin position="6"/>
        <end position="33"/>
    </location>
</feature>
<comment type="caution">
    <text evidence="7">The sequence shown here is derived from an EMBL/GenBank/DDBJ whole genome shotgun (WGS) entry which is preliminary data.</text>
</comment>
<dbReference type="GO" id="GO:0016020">
    <property type="term" value="C:membrane"/>
    <property type="evidence" value="ECO:0007669"/>
    <property type="project" value="UniProtKB-SubCell"/>
</dbReference>
<reference evidence="7 8" key="1">
    <citation type="submission" date="2018-08" db="EMBL/GenBank/DDBJ databases">
        <title>Genomic Encyclopedia of Type Strains, Phase IV (KMG-IV): sequencing the most valuable type-strain genomes for metagenomic binning, comparative biology and taxonomic classification.</title>
        <authorList>
            <person name="Goeker M."/>
        </authorList>
    </citation>
    <scope>NUCLEOTIDE SEQUENCE [LARGE SCALE GENOMIC DNA]</scope>
    <source>
        <strain evidence="7 8">DSM 23923</strain>
    </source>
</reference>
<dbReference type="EMBL" id="QUMS01000003">
    <property type="protein sequence ID" value="REG06992.1"/>
    <property type="molecule type" value="Genomic_DNA"/>
</dbReference>
<accession>A0A347ZVG4</accession>
<sequence>MNWLYLAAGVLLLFLGRKSIWMFVSIIGFLIGLKYAPELLPDQSQSVILTISLIAGLLGALLAVLLQKFAVGLTGMIAGGYVAYYFLQMNAAPIGQSQWILIAVGALIGAVLAGSLFDWAMILVTSACGAVLIDQGLNINSSYSYIVIIGLVLLGIIVQTKIKAKG</sequence>
<proteinExistence type="predicted"/>
<evidence type="ECO:0000256" key="1">
    <source>
        <dbReference type="ARBA" id="ARBA00004141"/>
    </source>
</evidence>
<name>A0A347ZVG4_9CHLR</name>
<feature type="transmembrane region" description="Helical" evidence="5">
    <location>
        <begin position="69"/>
        <end position="87"/>
    </location>
</feature>
<evidence type="ECO:0000313" key="8">
    <source>
        <dbReference type="Proteomes" id="UP000256388"/>
    </source>
</evidence>
<dbReference type="InterPro" id="IPR025256">
    <property type="entry name" value="TM7S3/TM198-like_dom"/>
</dbReference>
<keyword evidence="3 5" id="KW-1133">Transmembrane helix</keyword>
<comment type="subcellular location">
    <subcellularLocation>
        <location evidence="1">Membrane</location>
        <topology evidence="1">Multi-pass membrane protein</topology>
    </subcellularLocation>
</comment>
<dbReference type="Proteomes" id="UP000256388">
    <property type="component" value="Unassembled WGS sequence"/>
</dbReference>
<dbReference type="AlphaFoldDB" id="A0A347ZVG4"/>
<feature type="transmembrane region" description="Helical" evidence="5">
    <location>
        <begin position="99"/>
        <end position="122"/>
    </location>
</feature>
<keyword evidence="2 5" id="KW-0812">Transmembrane</keyword>
<dbReference type="Pfam" id="PF13886">
    <property type="entry name" value="TM7S3_TM198"/>
    <property type="match status" value="1"/>
</dbReference>
<keyword evidence="8" id="KW-1185">Reference proteome</keyword>
<evidence type="ECO:0000256" key="4">
    <source>
        <dbReference type="ARBA" id="ARBA00023136"/>
    </source>
</evidence>
<feature type="transmembrane region" description="Helical" evidence="5">
    <location>
        <begin position="45"/>
        <end position="63"/>
    </location>
</feature>
<evidence type="ECO:0000256" key="5">
    <source>
        <dbReference type="SAM" id="Phobius"/>
    </source>
</evidence>
<keyword evidence="4 5" id="KW-0472">Membrane</keyword>
<protein>
    <submittedName>
        <fullName evidence="7">Uncharacterized protein DUF4203</fullName>
    </submittedName>
</protein>
<feature type="transmembrane region" description="Helical" evidence="5">
    <location>
        <begin position="142"/>
        <end position="160"/>
    </location>
</feature>
<feature type="domain" description="TM7S3/TM198-like" evidence="6">
    <location>
        <begin position="5"/>
        <end position="137"/>
    </location>
</feature>
<organism evidence="7 8">
    <name type="scientific">Pelolinea submarina</name>
    <dbReference type="NCBI Taxonomy" id="913107"/>
    <lineage>
        <taxon>Bacteria</taxon>
        <taxon>Bacillati</taxon>
        <taxon>Chloroflexota</taxon>
        <taxon>Anaerolineae</taxon>
        <taxon>Anaerolineales</taxon>
        <taxon>Anaerolineaceae</taxon>
        <taxon>Pelolinea</taxon>
    </lineage>
</organism>
<evidence type="ECO:0000313" key="7">
    <source>
        <dbReference type="EMBL" id="REG06992.1"/>
    </source>
</evidence>
<evidence type="ECO:0000256" key="2">
    <source>
        <dbReference type="ARBA" id="ARBA00022692"/>
    </source>
</evidence>